<protein>
    <submittedName>
        <fullName evidence="1">Uncharacterized protein</fullName>
    </submittedName>
</protein>
<accession>A0ACB9VN74</accession>
<dbReference type="Proteomes" id="UP001057279">
    <property type="component" value="Linkage Group LG01"/>
</dbReference>
<evidence type="ECO:0000313" key="2">
    <source>
        <dbReference type="Proteomes" id="UP001057279"/>
    </source>
</evidence>
<keyword evidence="2" id="KW-1185">Reference proteome</keyword>
<sequence length="1052" mass="116463">MGRPERGALRPLALLLLLQLQHLAAAAADPLSGGQGSVKECEENQFRCRNERCIPSVWRCDEDDDCSDNSDEDDCRSFKTQHAPGISPAPDLTIFLPHKTISSVLQPHPHPPISFQRRSMSVSSVHGALGFRMVQISGVEATEPREARWRHPASKKTCADSDFTCNDGHCIRERWKCDGEEDCPDGSDESEATCTKQVCPAEKLSCGPSSHKCVPASWRCDGEKDCESGADEAGCATLCAPHEFQCSNRSCLAAVFVCDGDDDCGDGSDERGCADPACGPREFRCSGDSGACIPERWVCDRQFDCEDRSDEAPELCGRAGPRATPAPAACAAAAQFACRSGECVHLGWRCDGDRDCKDKSDEADCPLGTCHGDEFQCGDGTCVPAIKRCNQEQDCPDGSDETGCLQARALASEAFQPPQQGTLQWKRWGTASGWPDEAQMKVTGLKPGLGLNECLHNNGGCSHICTDLKIGFECTCPAGYQLLDQKTCGDIDECEDPDACSQICVNYKGYFKCECHPGYEMDTLTKNCKAVAGRSPSLIFTNRHEVRRIDLVKRDYSRLIPMLKNVVALDVEVATNRIYWCDLSYRKIYSAYMDKASNPVEQDVLIDEQLHSPEGLAVDWVHKHIYWTDSGNKTISVATVDGKRRCTLFSRNLSEPRAIAVDPLRGFMYWSDWGFQAKIEKSGLNGVGRQTLVSDGIEWPNGITLDLLNQRLYWVDSKLHQLSSIDFNGGNRKMLISSPDFLSHPFGIAVFEDKVFWTDLENEAIFSANRLNGLEISILAENLNNPHDIVIFHELKQPRAADACELSAQPNGGCEYLCLPAPQISSHSPKYTCACPDTMWLGPDMRRCYRDGNEGGKMGSTVTAAVIGIIVPMVVIALLCMSGYLIWRNWKRKNTKSMNFDNPVYRKTTEEEEEDELHIGRTAQIGHVYPAVTAAPTPEEPSFRAACRQVQGDYFGLPEHCIKPATYLRAYLSGGILKALTEMVFQKQRKLKFYLFTLESMIIKQIESQAEGAELNRLRLRGKGALFRREGKSRLVPSPEVGGERESLRDAR</sequence>
<gene>
    <name evidence="1" type="ORF">MJG53_001984</name>
</gene>
<evidence type="ECO:0000313" key="1">
    <source>
        <dbReference type="EMBL" id="KAI4590935.1"/>
    </source>
</evidence>
<proteinExistence type="predicted"/>
<name>A0ACB9VN74_9CETA</name>
<comment type="caution">
    <text evidence="1">The sequence shown here is derived from an EMBL/GenBank/DDBJ whole genome shotgun (WGS) entry which is preliminary data.</text>
</comment>
<organism evidence="1 2">
    <name type="scientific">Ovis ammon polii x Ovis aries</name>
    <dbReference type="NCBI Taxonomy" id="2918886"/>
    <lineage>
        <taxon>Eukaryota</taxon>
        <taxon>Metazoa</taxon>
        <taxon>Chordata</taxon>
        <taxon>Craniata</taxon>
        <taxon>Vertebrata</taxon>
        <taxon>Euteleostomi</taxon>
        <taxon>Mammalia</taxon>
        <taxon>Eutheria</taxon>
        <taxon>Laurasiatheria</taxon>
        <taxon>Artiodactyla</taxon>
        <taxon>Ruminantia</taxon>
        <taxon>Pecora</taxon>
        <taxon>Bovidae</taxon>
        <taxon>Caprinae</taxon>
        <taxon>Ovis</taxon>
    </lineage>
</organism>
<dbReference type="EMBL" id="CM043026">
    <property type="protein sequence ID" value="KAI4590935.1"/>
    <property type="molecule type" value="Genomic_DNA"/>
</dbReference>
<reference evidence="1" key="1">
    <citation type="submission" date="2022-03" db="EMBL/GenBank/DDBJ databases">
        <title>Genomic analyses of argali, domestic sheep and their hybrids provide insights into chromosomal evolution, heterosis and genetic basis of agronomic traits.</title>
        <authorList>
            <person name="Li M."/>
        </authorList>
    </citation>
    <scope>NUCLEOTIDE SEQUENCE</scope>
    <source>
        <strain evidence="1">F1 hybrid</strain>
    </source>
</reference>